<dbReference type="AlphaFoldDB" id="A0A0C3PQS3"/>
<keyword evidence="2" id="KW-1185">Reference proteome</keyword>
<protein>
    <submittedName>
        <fullName evidence="1">Uncharacterized protein</fullName>
    </submittedName>
</protein>
<dbReference type="HOGENOM" id="CLU_3051375_0_0_1"/>
<name>A0A0C3PQS3_PISTI</name>
<evidence type="ECO:0000313" key="1">
    <source>
        <dbReference type="EMBL" id="KIO10874.1"/>
    </source>
</evidence>
<dbReference type="EMBL" id="KN831951">
    <property type="protein sequence ID" value="KIO10874.1"/>
    <property type="molecule type" value="Genomic_DNA"/>
</dbReference>
<reference evidence="2" key="2">
    <citation type="submission" date="2015-01" db="EMBL/GenBank/DDBJ databases">
        <title>Evolutionary Origins and Diversification of the Mycorrhizal Mutualists.</title>
        <authorList>
            <consortium name="DOE Joint Genome Institute"/>
            <consortium name="Mycorrhizal Genomics Consortium"/>
            <person name="Kohler A."/>
            <person name="Kuo A."/>
            <person name="Nagy L.G."/>
            <person name="Floudas D."/>
            <person name="Copeland A."/>
            <person name="Barry K.W."/>
            <person name="Cichocki N."/>
            <person name="Veneault-Fourrey C."/>
            <person name="LaButti K."/>
            <person name="Lindquist E.A."/>
            <person name="Lipzen A."/>
            <person name="Lundell T."/>
            <person name="Morin E."/>
            <person name="Murat C."/>
            <person name="Riley R."/>
            <person name="Ohm R."/>
            <person name="Sun H."/>
            <person name="Tunlid A."/>
            <person name="Henrissat B."/>
            <person name="Grigoriev I.V."/>
            <person name="Hibbett D.S."/>
            <person name="Martin F."/>
        </authorList>
    </citation>
    <scope>NUCLEOTIDE SEQUENCE [LARGE SCALE GENOMIC DNA]</scope>
    <source>
        <strain evidence="2">Marx 270</strain>
    </source>
</reference>
<evidence type="ECO:0000313" key="2">
    <source>
        <dbReference type="Proteomes" id="UP000054217"/>
    </source>
</evidence>
<sequence length="54" mass="6153">MMDVKINPSIVFIDVLPDCCEICLTSNEETGHNEKPNALRIPWAHSKPQVSFQR</sequence>
<gene>
    <name evidence="1" type="ORF">M404DRAFT_995326</name>
</gene>
<organism evidence="1 2">
    <name type="scientific">Pisolithus tinctorius Marx 270</name>
    <dbReference type="NCBI Taxonomy" id="870435"/>
    <lineage>
        <taxon>Eukaryota</taxon>
        <taxon>Fungi</taxon>
        <taxon>Dikarya</taxon>
        <taxon>Basidiomycota</taxon>
        <taxon>Agaricomycotina</taxon>
        <taxon>Agaricomycetes</taxon>
        <taxon>Agaricomycetidae</taxon>
        <taxon>Boletales</taxon>
        <taxon>Sclerodermatineae</taxon>
        <taxon>Pisolithaceae</taxon>
        <taxon>Pisolithus</taxon>
    </lineage>
</organism>
<dbReference type="InParanoid" id="A0A0C3PQS3"/>
<accession>A0A0C3PQS3</accession>
<proteinExistence type="predicted"/>
<dbReference type="Proteomes" id="UP000054217">
    <property type="component" value="Unassembled WGS sequence"/>
</dbReference>
<reference evidence="1 2" key="1">
    <citation type="submission" date="2014-04" db="EMBL/GenBank/DDBJ databases">
        <authorList>
            <consortium name="DOE Joint Genome Institute"/>
            <person name="Kuo A."/>
            <person name="Kohler A."/>
            <person name="Costa M.D."/>
            <person name="Nagy L.G."/>
            <person name="Floudas D."/>
            <person name="Copeland A."/>
            <person name="Barry K.W."/>
            <person name="Cichocki N."/>
            <person name="Veneault-Fourrey C."/>
            <person name="LaButti K."/>
            <person name="Lindquist E.A."/>
            <person name="Lipzen A."/>
            <person name="Lundell T."/>
            <person name="Morin E."/>
            <person name="Murat C."/>
            <person name="Sun H."/>
            <person name="Tunlid A."/>
            <person name="Henrissat B."/>
            <person name="Grigoriev I.V."/>
            <person name="Hibbett D.S."/>
            <person name="Martin F."/>
            <person name="Nordberg H.P."/>
            <person name="Cantor M.N."/>
            <person name="Hua S.X."/>
        </authorList>
    </citation>
    <scope>NUCLEOTIDE SEQUENCE [LARGE SCALE GENOMIC DNA]</scope>
    <source>
        <strain evidence="1 2">Marx 270</strain>
    </source>
</reference>